<evidence type="ECO:0000313" key="2">
    <source>
        <dbReference type="Proteomes" id="UP001050691"/>
    </source>
</evidence>
<reference evidence="1" key="1">
    <citation type="submission" date="2021-10" db="EMBL/GenBank/DDBJ databases">
        <title>De novo Genome Assembly of Clathrus columnatus (Basidiomycota, Fungi) Using Illumina and Nanopore Sequence Data.</title>
        <authorList>
            <person name="Ogiso-Tanaka E."/>
            <person name="Itagaki H."/>
            <person name="Hosoya T."/>
            <person name="Hosaka K."/>
        </authorList>
    </citation>
    <scope>NUCLEOTIDE SEQUENCE</scope>
    <source>
        <strain evidence="1">MO-923</strain>
    </source>
</reference>
<comment type="caution">
    <text evidence="1">The sequence shown here is derived from an EMBL/GenBank/DDBJ whole genome shotgun (WGS) entry which is preliminary data.</text>
</comment>
<gene>
    <name evidence="1" type="ORF">Clacol_010243</name>
</gene>
<evidence type="ECO:0008006" key="3">
    <source>
        <dbReference type="Google" id="ProtNLM"/>
    </source>
</evidence>
<evidence type="ECO:0000313" key="1">
    <source>
        <dbReference type="EMBL" id="GJJ15964.1"/>
    </source>
</evidence>
<accession>A0AAV5AS39</accession>
<dbReference type="EMBL" id="BPWL01000011">
    <property type="protein sequence ID" value="GJJ15964.1"/>
    <property type="molecule type" value="Genomic_DNA"/>
</dbReference>
<name>A0AAV5AS39_9AGAM</name>
<sequence length="192" mass="20971">MPYPFPPGTYAISNYENGDINAVGPGPIIPVVADPQAAAFLVLDYKPLANEVLGFEVHHLVNIANGGQPVNLKLAPVLGKDVAPSDKGVVAIFDSAVPNVWCVHPSKDYPGKYLIYFSRYGTTDHGPCHWHLESSKAGTNVTVDIDENHPINKVLRAHINAGRGASLADLTQKLDYLVHHYKDCFWSFIPVF</sequence>
<dbReference type="AlphaFoldDB" id="A0AAV5AS39"/>
<keyword evidence="2" id="KW-1185">Reference proteome</keyword>
<protein>
    <recommendedName>
        <fullName evidence="3">Plastocyanin-like domain-containing protein</fullName>
    </recommendedName>
</protein>
<dbReference type="Proteomes" id="UP001050691">
    <property type="component" value="Unassembled WGS sequence"/>
</dbReference>
<organism evidence="1 2">
    <name type="scientific">Clathrus columnatus</name>
    <dbReference type="NCBI Taxonomy" id="1419009"/>
    <lineage>
        <taxon>Eukaryota</taxon>
        <taxon>Fungi</taxon>
        <taxon>Dikarya</taxon>
        <taxon>Basidiomycota</taxon>
        <taxon>Agaricomycotina</taxon>
        <taxon>Agaricomycetes</taxon>
        <taxon>Phallomycetidae</taxon>
        <taxon>Phallales</taxon>
        <taxon>Clathraceae</taxon>
        <taxon>Clathrus</taxon>
    </lineage>
</organism>
<proteinExistence type="predicted"/>